<organism evidence="5 6">
    <name type="scientific">Decorospora gaudefroyi</name>
    <dbReference type="NCBI Taxonomy" id="184978"/>
    <lineage>
        <taxon>Eukaryota</taxon>
        <taxon>Fungi</taxon>
        <taxon>Dikarya</taxon>
        <taxon>Ascomycota</taxon>
        <taxon>Pezizomycotina</taxon>
        <taxon>Dothideomycetes</taxon>
        <taxon>Pleosporomycetidae</taxon>
        <taxon>Pleosporales</taxon>
        <taxon>Pleosporineae</taxon>
        <taxon>Pleosporaceae</taxon>
        <taxon>Decorospora</taxon>
    </lineage>
</organism>
<keyword evidence="4" id="KW-0813">Transport</keyword>
<keyword evidence="6" id="KW-1185">Reference proteome</keyword>
<evidence type="ECO:0000256" key="3">
    <source>
        <dbReference type="ARBA" id="ARBA00023136"/>
    </source>
</evidence>
<gene>
    <name evidence="5" type="ORF">BDW02DRAFT_561726</name>
</gene>
<dbReference type="EMBL" id="ML975462">
    <property type="protein sequence ID" value="KAF1829153.1"/>
    <property type="molecule type" value="Genomic_DNA"/>
</dbReference>
<evidence type="ECO:0000256" key="2">
    <source>
        <dbReference type="ARBA" id="ARBA00022989"/>
    </source>
</evidence>
<evidence type="ECO:0000313" key="6">
    <source>
        <dbReference type="Proteomes" id="UP000800040"/>
    </source>
</evidence>
<dbReference type="Pfam" id="PF04145">
    <property type="entry name" value="Ctr"/>
    <property type="match status" value="1"/>
</dbReference>
<feature type="transmembrane region" description="Helical" evidence="4">
    <location>
        <begin position="118"/>
        <end position="138"/>
    </location>
</feature>
<evidence type="ECO:0000313" key="5">
    <source>
        <dbReference type="EMBL" id="KAF1829153.1"/>
    </source>
</evidence>
<evidence type="ECO:0000256" key="4">
    <source>
        <dbReference type="RuleBase" id="RU367022"/>
    </source>
</evidence>
<comment type="similarity">
    <text evidence="4">Belongs to the copper transporter (Ctr) (TC 1.A.56) family. SLC31A subfamily.</text>
</comment>
<dbReference type="PANTHER" id="PTHR12483">
    <property type="entry name" value="SOLUTE CARRIER FAMILY 31 COPPER TRANSPORTERS"/>
    <property type="match status" value="1"/>
</dbReference>
<proteinExistence type="inferred from homology"/>
<dbReference type="GO" id="GO:0016020">
    <property type="term" value="C:membrane"/>
    <property type="evidence" value="ECO:0007669"/>
    <property type="project" value="UniProtKB-SubCell"/>
</dbReference>
<dbReference type="OrthoDB" id="161814at2759"/>
<keyword evidence="3 4" id="KW-0472">Membrane</keyword>
<dbReference type="Proteomes" id="UP000800040">
    <property type="component" value="Unassembled WGS sequence"/>
</dbReference>
<dbReference type="PANTHER" id="PTHR12483:SF79">
    <property type="entry name" value="COPPER TRANSPORT PROTEIN"/>
    <property type="match status" value="1"/>
</dbReference>
<feature type="transmembrane region" description="Helical" evidence="4">
    <location>
        <begin position="144"/>
        <end position="165"/>
    </location>
</feature>
<evidence type="ECO:0000256" key="1">
    <source>
        <dbReference type="ARBA" id="ARBA00022692"/>
    </source>
</evidence>
<feature type="transmembrane region" description="Helical" evidence="4">
    <location>
        <begin position="42"/>
        <end position="61"/>
    </location>
</feature>
<keyword evidence="2 4" id="KW-1133">Transmembrane helix</keyword>
<name>A0A6A5K6W9_9PLEO</name>
<sequence length="192" mass="21106">MSHSMSMTANAGNSTCKTEMLWNWNIIDSCFLSASWHVTNNAMFAASCIGTALLVICIEFLRRLSHEYDAFLLRQFHRQLRAQQAALAAAVPANCCEGPVSTFGTQYATFRASPLQQLVRAVLHGVTIGLAYIIMLLIMHFNGYIFISVVLGSILGKFLCGWLVVRMPYSGPNENQEKYSAIGVAVPTDCCA</sequence>
<protein>
    <recommendedName>
        <fullName evidence="4">Copper transport protein</fullName>
    </recommendedName>
</protein>
<accession>A0A6A5K6W9</accession>
<keyword evidence="4" id="KW-0406">Ion transport</keyword>
<keyword evidence="4" id="KW-0187">Copper transport</keyword>
<dbReference type="GO" id="GO:0005375">
    <property type="term" value="F:copper ion transmembrane transporter activity"/>
    <property type="evidence" value="ECO:0007669"/>
    <property type="project" value="UniProtKB-UniRule"/>
</dbReference>
<dbReference type="InterPro" id="IPR007274">
    <property type="entry name" value="Cop_transporter"/>
</dbReference>
<reference evidence="5" key="1">
    <citation type="submission" date="2020-01" db="EMBL/GenBank/DDBJ databases">
        <authorList>
            <consortium name="DOE Joint Genome Institute"/>
            <person name="Haridas S."/>
            <person name="Albert R."/>
            <person name="Binder M."/>
            <person name="Bloem J."/>
            <person name="Labutti K."/>
            <person name="Salamov A."/>
            <person name="Andreopoulos B."/>
            <person name="Baker S.E."/>
            <person name="Barry K."/>
            <person name="Bills G."/>
            <person name="Bluhm B.H."/>
            <person name="Cannon C."/>
            <person name="Castanera R."/>
            <person name="Culley D.E."/>
            <person name="Daum C."/>
            <person name="Ezra D."/>
            <person name="Gonzalez J.B."/>
            <person name="Henrissat B."/>
            <person name="Kuo A."/>
            <person name="Liang C."/>
            <person name="Lipzen A."/>
            <person name="Lutzoni F."/>
            <person name="Magnuson J."/>
            <person name="Mondo S."/>
            <person name="Nolan M."/>
            <person name="Ohm R."/>
            <person name="Pangilinan J."/>
            <person name="Park H.-J."/>
            <person name="Ramirez L."/>
            <person name="Alfaro M."/>
            <person name="Sun H."/>
            <person name="Tritt A."/>
            <person name="Yoshinaga Y."/>
            <person name="Zwiers L.-H."/>
            <person name="Turgeon B.G."/>
            <person name="Goodwin S.B."/>
            <person name="Spatafora J.W."/>
            <person name="Crous P.W."/>
            <person name="Grigoriev I.V."/>
        </authorList>
    </citation>
    <scope>NUCLEOTIDE SEQUENCE</scope>
    <source>
        <strain evidence="5">P77</strain>
    </source>
</reference>
<dbReference type="AlphaFoldDB" id="A0A6A5K6W9"/>
<keyword evidence="4" id="KW-0186">Copper</keyword>
<keyword evidence="1 4" id="KW-0812">Transmembrane</keyword>
<comment type="subcellular location">
    <subcellularLocation>
        <location evidence="4">Membrane</location>
        <topology evidence="4">Multi-pass membrane protein</topology>
    </subcellularLocation>
</comment>